<dbReference type="AlphaFoldDB" id="L8WBK1"/>
<dbReference type="EMBL" id="AFRT01006137">
    <property type="protein sequence ID" value="ELU35556.1"/>
    <property type="molecule type" value="Genomic_DNA"/>
</dbReference>
<sequence>MISSSSSHSSSSSSSVIPASGAAVAEGCGAELEETMAVGVPSGWTTTIEEAEAVGFLGIRRPLVATRVVAAVATGRRCAGCASTARIVTRRGVARRGVTRSVT</sequence>
<protein>
    <submittedName>
        <fullName evidence="1">Uncharacterized protein</fullName>
    </submittedName>
</protein>
<dbReference type="Proteomes" id="UP000011668">
    <property type="component" value="Unassembled WGS sequence"/>
</dbReference>
<reference evidence="1 2" key="1">
    <citation type="journal article" date="2013" name="Nat. Commun.">
        <title>The evolution and pathogenic mechanisms of the rice sheath blight pathogen.</title>
        <authorList>
            <person name="Zheng A."/>
            <person name="Lin R."/>
            <person name="Xu L."/>
            <person name="Qin P."/>
            <person name="Tang C."/>
            <person name="Ai P."/>
            <person name="Zhang D."/>
            <person name="Liu Y."/>
            <person name="Sun Z."/>
            <person name="Feng H."/>
            <person name="Wang Y."/>
            <person name="Chen Y."/>
            <person name="Liang X."/>
            <person name="Fu R."/>
            <person name="Li Q."/>
            <person name="Zhang J."/>
            <person name="Yu X."/>
            <person name="Xie Z."/>
            <person name="Ding L."/>
            <person name="Guan P."/>
            <person name="Tang J."/>
            <person name="Liang Y."/>
            <person name="Wang S."/>
            <person name="Deng Q."/>
            <person name="Li S."/>
            <person name="Zhu J."/>
            <person name="Wang L."/>
            <person name="Liu H."/>
            <person name="Li P."/>
        </authorList>
    </citation>
    <scope>NUCLEOTIDE SEQUENCE [LARGE SCALE GENOMIC DNA]</scope>
    <source>
        <strain evidence="2">AG-1 IA</strain>
    </source>
</reference>
<name>L8WBK1_THACA</name>
<accession>L8WBK1</accession>
<comment type="caution">
    <text evidence="1">The sequence shown here is derived from an EMBL/GenBank/DDBJ whole genome shotgun (WGS) entry which is preliminary data.</text>
</comment>
<evidence type="ECO:0000313" key="1">
    <source>
        <dbReference type="EMBL" id="ELU35556.1"/>
    </source>
</evidence>
<gene>
    <name evidence="1" type="ORF">AG1IA_10414</name>
</gene>
<proteinExistence type="predicted"/>
<organism evidence="1 2">
    <name type="scientific">Thanatephorus cucumeris (strain AG1-IA)</name>
    <name type="common">Rice sheath blight fungus</name>
    <name type="synonym">Rhizoctonia solani</name>
    <dbReference type="NCBI Taxonomy" id="983506"/>
    <lineage>
        <taxon>Eukaryota</taxon>
        <taxon>Fungi</taxon>
        <taxon>Dikarya</taxon>
        <taxon>Basidiomycota</taxon>
        <taxon>Agaricomycotina</taxon>
        <taxon>Agaricomycetes</taxon>
        <taxon>Cantharellales</taxon>
        <taxon>Ceratobasidiaceae</taxon>
        <taxon>Rhizoctonia</taxon>
        <taxon>Rhizoctonia solani AG-1</taxon>
    </lineage>
</organism>
<keyword evidence="2" id="KW-1185">Reference proteome</keyword>
<dbReference type="HOGENOM" id="CLU_2265538_0_0_1"/>
<evidence type="ECO:0000313" key="2">
    <source>
        <dbReference type="Proteomes" id="UP000011668"/>
    </source>
</evidence>